<feature type="transmembrane region" description="Helical" evidence="6">
    <location>
        <begin position="668"/>
        <end position="688"/>
    </location>
</feature>
<dbReference type="GO" id="GO:0005886">
    <property type="term" value="C:plasma membrane"/>
    <property type="evidence" value="ECO:0007669"/>
    <property type="project" value="UniProtKB-SubCell"/>
</dbReference>
<feature type="domain" description="ABC3 transporter permease C-terminal" evidence="7">
    <location>
        <begin position="286"/>
        <end position="397"/>
    </location>
</feature>
<name>A0A9D9EEK6_9BACT</name>
<dbReference type="GO" id="GO:0022857">
    <property type="term" value="F:transmembrane transporter activity"/>
    <property type="evidence" value="ECO:0007669"/>
    <property type="project" value="TreeGrafter"/>
</dbReference>
<dbReference type="PANTHER" id="PTHR30572:SF18">
    <property type="entry name" value="ABC-TYPE MACROLIDE FAMILY EXPORT SYSTEM PERMEASE COMPONENT 2"/>
    <property type="match status" value="1"/>
</dbReference>
<evidence type="ECO:0000256" key="1">
    <source>
        <dbReference type="ARBA" id="ARBA00004651"/>
    </source>
</evidence>
<feature type="transmembrane region" description="Helical" evidence="6">
    <location>
        <begin position="754"/>
        <end position="777"/>
    </location>
</feature>
<evidence type="ECO:0000256" key="3">
    <source>
        <dbReference type="ARBA" id="ARBA00022692"/>
    </source>
</evidence>
<dbReference type="InterPro" id="IPR025857">
    <property type="entry name" value="MacB_PCD"/>
</dbReference>
<feature type="domain" description="ABC3 transporter permease C-terminal" evidence="7">
    <location>
        <begin position="671"/>
        <end position="784"/>
    </location>
</feature>
<feature type="transmembrane region" description="Helical" evidence="6">
    <location>
        <begin position="284"/>
        <end position="311"/>
    </location>
</feature>
<evidence type="ECO:0000313" key="10">
    <source>
        <dbReference type="Proteomes" id="UP000823619"/>
    </source>
</evidence>
<organism evidence="9 10">
    <name type="scientific">Candidatus Cryptobacteroides merdavium</name>
    <dbReference type="NCBI Taxonomy" id="2840769"/>
    <lineage>
        <taxon>Bacteria</taxon>
        <taxon>Pseudomonadati</taxon>
        <taxon>Bacteroidota</taxon>
        <taxon>Bacteroidia</taxon>
        <taxon>Bacteroidales</taxon>
        <taxon>Candidatus Cryptobacteroides</taxon>
    </lineage>
</organism>
<keyword evidence="2" id="KW-1003">Cell membrane</keyword>
<evidence type="ECO:0000256" key="5">
    <source>
        <dbReference type="ARBA" id="ARBA00023136"/>
    </source>
</evidence>
<evidence type="ECO:0000259" key="8">
    <source>
        <dbReference type="Pfam" id="PF12704"/>
    </source>
</evidence>
<accession>A0A9D9EEK6</accession>
<dbReference type="Pfam" id="PF12704">
    <property type="entry name" value="MacB_PCD"/>
    <property type="match status" value="1"/>
</dbReference>
<dbReference type="Pfam" id="PF02687">
    <property type="entry name" value="FtsX"/>
    <property type="match status" value="2"/>
</dbReference>
<dbReference type="InterPro" id="IPR003838">
    <property type="entry name" value="ABC3_permease_C"/>
</dbReference>
<reference evidence="9" key="1">
    <citation type="submission" date="2020-10" db="EMBL/GenBank/DDBJ databases">
        <authorList>
            <person name="Gilroy R."/>
        </authorList>
    </citation>
    <scope>NUCLEOTIDE SEQUENCE</scope>
    <source>
        <strain evidence="9">D5-748</strain>
    </source>
</reference>
<reference evidence="9" key="2">
    <citation type="journal article" date="2021" name="PeerJ">
        <title>Extensive microbial diversity within the chicken gut microbiome revealed by metagenomics and culture.</title>
        <authorList>
            <person name="Gilroy R."/>
            <person name="Ravi A."/>
            <person name="Getino M."/>
            <person name="Pursley I."/>
            <person name="Horton D.L."/>
            <person name="Alikhan N.F."/>
            <person name="Baker D."/>
            <person name="Gharbi K."/>
            <person name="Hall N."/>
            <person name="Watson M."/>
            <person name="Adriaenssens E.M."/>
            <person name="Foster-Nyarko E."/>
            <person name="Jarju S."/>
            <person name="Secka A."/>
            <person name="Antonio M."/>
            <person name="Oren A."/>
            <person name="Chaudhuri R.R."/>
            <person name="La Ragione R."/>
            <person name="Hildebrand F."/>
            <person name="Pallen M.J."/>
        </authorList>
    </citation>
    <scope>NUCLEOTIDE SEQUENCE</scope>
    <source>
        <strain evidence="9">D5-748</strain>
    </source>
</reference>
<sequence>MTIKRIFSRNRWISSTLNIIGLTVAFTAFMVIMIQVRYDWRYDRNYPEHEKVFRLEFVNDPSNLGSYGITICRPFIESLKGTIPQIEELGVYRYWKNSSSEWYRQGDEEQEYSLESSVLDTCMLKVFPFEFTEGDPAEFARPGSIIIAESVADRLFPGENPAGESLIDKYSGSEYRIAAVYKDFPENSSVANGALIQVGNGDRDNWSEWSYMCYMKLDDPSQATEVAALIKEKLLESLEIDPESEYGKMFENGVRVTNLHDAYFSKDISGDSMGKGNQSTTGTLFAIGLVIIAIAVINFINLATAAVPLIIKDINTRKVLGSGRTSLIWRQLNEAIVIAAAAFGLGILALHLISGTSFTYYISGSMRVADNVTVILIGAAVAFGSSLAAGIFPAVYSTSFQPALVLKGSFSLSPKGRMLRSFMVGFQYVASFVLIAMAFYIQVQTSFMKNKDMGFKRDLTVEFGCGSRIGSMADSFEQKLRQNPHVKDVTFAGNWLVSNTKMGWGREFDGHRVQLDVLPVSSDFIDFFGMTIKEGRNFSPSDDLNPNGTFIMNEQTMLKFPFLRLGARLQGHVGEPAEIVGIVKDFNFKPLQYGIDPIALYVFGSDPWWPLSVVYARIDGTDIAGTFQWIRDCIEEFNPEINGNDINLRFLDESIGRLYEKEEKLNSLIAITAVLSLIISLIGILGIVSVETQFHRKEIALRKVHGAAIGTILMMLNRQYIIMTLICFAISVPVAYFIMKAWVKGFAYQAPVPIWLFIASLCAVLAVTMITVTLLTYRAATQNPVNSLRDE</sequence>
<keyword evidence="4 6" id="KW-1133">Transmembrane helix</keyword>
<feature type="transmembrane region" description="Helical" evidence="6">
    <location>
        <begin position="332"/>
        <end position="353"/>
    </location>
</feature>
<feature type="transmembrane region" description="Helical" evidence="6">
    <location>
        <begin position="373"/>
        <end position="397"/>
    </location>
</feature>
<dbReference type="PANTHER" id="PTHR30572">
    <property type="entry name" value="MEMBRANE COMPONENT OF TRANSPORTER-RELATED"/>
    <property type="match status" value="1"/>
</dbReference>
<feature type="transmembrane region" description="Helical" evidence="6">
    <location>
        <begin position="12"/>
        <end position="34"/>
    </location>
</feature>
<evidence type="ECO:0000256" key="2">
    <source>
        <dbReference type="ARBA" id="ARBA00022475"/>
    </source>
</evidence>
<proteinExistence type="predicted"/>
<feature type="domain" description="MacB-like periplasmic core" evidence="8">
    <location>
        <begin position="15"/>
        <end position="232"/>
    </location>
</feature>
<dbReference type="Proteomes" id="UP000823619">
    <property type="component" value="Unassembled WGS sequence"/>
</dbReference>
<feature type="transmembrane region" description="Helical" evidence="6">
    <location>
        <begin position="720"/>
        <end position="742"/>
    </location>
</feature>
<keyword evidence="5 6" id="KW-0472">Membrane</keyword>
<dbReference type="AlphaFoldDB" id="A0A9D9EEK6"/>
<dbReference type="InterPro" id="IPR050250">
    <property type="entry name" value="Macrolide_Exporter_MacB"/>
</dbReference>
<comment type="subcellular location">
    <subcellularLocation>
        <location evidence="1">Cell membrane</location>
        <topology evidence="1">Multi-pass membrane protein</topology>
    </subcellularLocation>
</comment>
<keyword evidence="3 6" id="KW-0812">Transmembrane</keyword>
<gene>
    <name evidence="9" type="ORF">IAC23_07125</name>
</gene>
<evidence type="ECO:0000256" key="4">
    <source>
        <dbReference type="ARBA" id="ARBA00022989"/>
    </source>
</evidence>
<evidence type="ECO:0000256" key="6">
    <source>
        <dbReference type="SAM" id="Phobius"/>
    </source>
</evidence>
<evidence type="ECO:0000313" key="9">
    <source>
        <dbReference type="EMBL" id="MBO8445448.1"/>
    </source>
</evidence>
<evidence type="ECO:0000259" key="7">
    <source>
        <dbReference type="Pfam" id="PF02687"/>
    </source>
</evidence>
<protein>
    <submittedName>
        <fullName evidence="9">ABC transporter permease</fullName>
    </submittedName>
</protein>
<comment type="caution">
    <text evidence="9">The sequence shown here is derived from an EMBL/GenBank/DDBJ whole genome shotgun (WGS) entry which is preliminary data.</text>
</comment>
<dbReference type="EMBL" id="JADIMO010000093">
    <property type="protein sequence ID" value="MBO8445448.1"/>
    <property type="molecule type" value="Genomic_DNA"/>
</dbReference>
<feature type="transmembrane region" description="Helical" evidence="6">
    <location>
        <begin position="418"/>
        <end position="441"/>
    </location>
</feature>